<evidence type="ECO:0000313" key="2">
    <source>
        <dbReference type="Proteomes" id="UP000675881"/>
    </source>
</evidence>
<evidence type="ECO:0000313" key="1">
    <source>
        <dbReference type="EMBL" id="CAF3023950.1"/>
    </source>
</evidence>
<gene>
    <name evidence="1" type="ORF">LSAA_13706</name>
</gene>
<reference evidence="1" key="1">
    <citation type="submission" date="2021-02" db="EMBL/GenBank/DDBJ databases">
        <authorList>
            <person name="Bekaert M."/>
        </authorList>
    </citation>
    <scope>NUCLEOTIDE SEQUENCE</scope>
    <source>
        <strain evidence="1">IoA-00</strain>
    </source>
</reference>
<organism evidence="1 2">
    <name type="scientific">Lepeophtheirus salmonis</name>
    <name type="common">Salmon louse</name>
    <name type="synonym">Caligus salmonis</name>
    <dbReference type="NCBI Taxonomy" id="72036"/>
    <lineage>
        <taxon>Eukaryota</taxon>
        <taxon>Metazoa</taxon>
        <taxon>Ecdysozoa</taxon>
        <taxon>Arthropoda</taxon>
        <taxon>Crustacea</taxon>
        <taxon>Multicrustacea</taxon>
        <taxon>Hexanauplia</taxon>
        <taxon>Copepoda</taxon>
        <taxon>Siphonostomatoida</taxon>
        <taxon>Caligidae</taxon>
        <taxon>Lepeophtheirus</taxon>
    </lineage>
</organism>
<accession>A0A7R8D492</accession>
<proteinExistence type="predicted"/>
<dbReference type="Proteomes" id="UP000675881">
    <property type="component" value="Chromosome 8"/>
</dbReference>
<keyword evidence="2" id="KW-1185">Reference proteome</keyword>
<sequence length="208" mass="23476">MDEVVLVKTKQQGMDHSNKLLDFCFALNENPTCNSFDIQKLINKFLEEETASSLSFLLPVPQSTESKNDVNLVGTKKNEEFYSLNVVGQSEPNPSIQFEASSAFTSLRHPLTLKDLTSSQIHCLKSHLGLGTILSFIAIPIYSEKENKRSLVNGPSFEENTNKPLWIACLINKSGKYNERDKEIVHDCFKVALSILETKTIYEEEKKT</sequence>
<dbReference type="AlphaFoldDB" id="A0A7R8D492"/>
<protein>
    <submittedName>
        <fullName evidence="1">(salmon louse) hypothetical protein</fullName>
    </submittedName>
</protein>
<name>A0A7R8D492_LEPSM</name>
<dbReference type="EMBL" id="HG994587">
    <property type="protein sequence ID" value="CAF3023950.1"/>
    <property type="molecule type" value="Genomic_DNA"/>
</dbReference>
<dbReference type="OrthoDB" id="295473at2759"/>